<dbReference type="EMBL" id="JBJUIK010000005">
    <property type="protein sequence ID" value="KAL3527525.1"/>
    <property type="molecule type" value="Genomic_DNA"/>
</dbReference>
<reference evidence="1 2" key="1">
    <citation type="submission" date="2024-11" db="EMBL/GenBank/DDBJ databases">
        <title>A near-complete genome assembly of Cinchona calisaya.</title>
        <authorList>
            <person name="Lian D.C."/>
            <person name="Zhao X.W."/>
            <person name="Wei L."/>
        </authorList>
    </citation>
    <scope>NUCLEOTIDE SEQUENCE [LARGE SCALE GENOMIC DNA]</scope>
    <source>
        <tissue evidence="1">Nenye</tissue>
    </source>
</reference>
<dbReference type="AlphaFoldDB" id="A0ABD3A6Y0"/>
<accession>A0ABD3A6Y0</accession>
<name>A0ABD3A6Y0_9GENT</name>
<protein>
    <submittedName>
        <fullName evidence="1">Uncharacterized protein</fullName>
    </submittedName>
</protein>
<proteinExistence type="predicted"/>
<keyword evidence="2" id="KW-1185">Reference proteome</keyword>
<comment type="caution">
    <text evidence="1">The sequence shown here is derived from an EMBL/GenBank/DDBJ whole genome shotgun (WGS) entry which is preliminary data.</text>
</comment>
<dbReference type="Proteomes" id="UP001630127">
    <property type="component" value="Unassembled WGS sequence"/>
</dbReference>
<organism evidence="1 2">
    <name type="scientific">Cinchona calisaya</name>
    <dbReference type="NCBI Taxonomy" id="153742"/>
    <lineage>
        <taxon>Eukaryota</taxon>
        <taxon>Viridiplantae</taxon>
        <taxon>Streptophyta</taxon>
        <taxon>Embryophyta</taxon>
        <taxon>Tracheophyta</taxon>
        <taxon>Spermatophyta</taxon>
        <taxon>Magnoliopsida</taxon>
        <taxon>eudicotyledons</taxon>
        <taxon>Gunneridae</taxon>
        <taxon>Pentapetalae</taxon>
        <taxon>asterids</taxon>
        <taxon>lamiids</taxon>
        <taxon>Gentianales</taxon>
        <taxon>Rubiaceae</taxon>
        <taxon>Cinchonoideae</taxon>
        <taxon>Cinchoneae</taxon>
        <taxon>Cinchona</taxon>
    </lineage>
</organism>
<evidence type="ECO:0000313" key="1">
    <source>
        <dbReference type="EMBL" id="KAL3527525.1"/>
    </source>
</evidence>
<sequence length="112" mass="12252">MRPKVKNLFKVEIRDGKTPVFGMKLSPLWPIIREVCPKLEGGTGLDHSPLAYKSFSRSPPLANLSTSNTYNITIAYHAKLANSNTAAISQHYSFANNPSLAKADIANHAQNS</sequence>
<evidence type="ECO:0000313" key="2">
    <source>
        <dbReference type="Proteomes" id="UP001630127"/>
    </source>
</evidence>
<gene>
    <name evidence="1" type="ORF">ACH5RR_012181</name>
</gene>